<feature type="compositionally biased region" description="Low complexity" evidence="1">
    <location>
        <begin position="615"/>
        <end position="632"/>
    </location>
</feature>
<dbReference type="GeneID" id="9378967"/>
<feature type="region of interest" description="Disordered" evidence="1">
    <location>
        <begin position="156"/>
        <end position="175"/>
    </location>
</feature>
<feature type="compositionally biased region" description="Acidic residues" evidence="1">
    <location>
        <begin position="441"/>
        <end position="456"/>
    </location>
</feature>
<evidence type="ECO:0000313" key="2">
    <source>
        <dbReference type="EMBL" id="EFI28095.1"/>
    </source>
</evidence>
<feature type="compositionally biased region" description="Polar residues" evidence="1">
    <location>
        <begin position="578"/>
        <end position="590"/>
    </location>
</feature>
<organism evidence="2 3">
    <name type="scientific">Coprinopsis cinerea (strain Okayama-7 / 130 / ATCC MYA-4618 / FGSC 9003)</name>
    <name type="common">Inky cap fungus</name>
    <name type="synonym">Hormographiella aspergillata</name>
    <dbReference type="NCBI Taxonomy" id="240176"/>
    <lineage>
        <taxon>Eukaryota</taxon>
        <taxon>Fungi</taxon>
        <taxon>Dikarya</taxon>
        <taxon>Basidiomycota</taxon>
        <taxon>Agaricomycotina</taxon>
        <taxon>Agaricomycetes</taxon>
        <taxon>Agaricomycetidae</taxon>
        <taxon>Agaricales</taxon>
        <taxon>Agaricineae</taxon>
        <taxon>Psathyrellaceae</taxon>
        <taxon>Coprinopsis</taxon>
    </lineage>
</organism>
<dbReference type="EMBL" id="AACS02000003">
    <property type="protein sequence ID" value="EFI28095.1"/>
    <property type="molecule type" value="Genomic_DNA"/>
</dbReference>
<proteinExistence type="predicted"/>
<dbReference type="AlphaFoldDB" id="D6RL55"/>
<sequence length="782" mass="84130">MPNAVAEAVTITDPTRPTQTSVNAANLHFGSVGDLYVHVPSKDESPVSSNLGSHGHGAVSFATNGPHQHGVFSAQPHHPWHEAAMRNAGVNVANHTQDQHRTAEVLKVNSDTHMSEDPVSADHTVEPARVPAPHPSVPPHCLVPYSRSDGNPSTINQVPKADFIPGRTAGDNTRVMEADDDVIELTSSSEDDGAKPLQRGDSVYQGRATRSRIKSGATAPRPARTRKMTEKAAIAAALNADSSNTAHQPSSSTTSRLRPRPRPRARKTPKSKVLVSSEDDETIPATLSTLPVAGTPPADVASSIERTALLPSALSNGSPDRKRGRGDGLDSPPNGEEDTRPTKKPSVEEDSDLISSSDLPELASILGGLVTRDKKSKEAKKILMKKLNGLYRSSKRWRTGFLDLEAEEDDSLDPVENVLADEERGDRCDDEDVTADAGEGGPDEYDLNDPFIDDSELMEKPKRRGKSRKNSTLATHEGDTAKDSEHVDIDAPMPGFELEDFARQRAEEVGRQIEEDRHIATAIARNAAFREAAQSAEVMMDVEGLPNTGPRRSTAEDQYGVEYYRRQLEEAIRRSRESSAQSLWQSTQRSPNDDAIGPGEATAKTTALAGPIPSTPSASSHFSSSGGTLHPLSTPPPNTPLSNHLASVPHTPSPSSSGWDHRLSLQTPITKQLPTPPFTANAGGSSTPSPTKAKPRPAIESASPSTSGDISSAPSASQKTGYTVPRRRFGNMGNVDGTRAEDVSSNGAPRMRFTFPERDEVNDPALQDELLARYYEHLPRLR</sequence>
<keyword evidence="3" id="KW-1185">Reference proteome</keyword>
<evidence type="ECO:0000256" key="1">
    <source>
        <dbReference type="SAM" id="MobiDB-lite"/>
    </source>
</evidence>
<dbReference type="HOGENOM" id="CLU_358247_0_0_1"/>
<comment type="caution">
    <text evidence="2">The sequence shown here is derived from an EMBL/GenBank/DDBJ whole genome shotgun (WGS) entry which is preliminary data.</text>
</comment>
<dbReference type="RefSeq" id="XP_002911589.1">
    <property type="nucleotide sequence ID" value="XM_002911543.1"/>
</dbReference>
<feature type="compositionally biased region" description="Basic residues" evidence="1">
    <location>
        <begin position="257"/>
        <end position="270"/>
    </location>
</feature>
<gene>
    <name evidence="2" type="ORF">CC1G_14122</name>
</gene>
<feature type="region of interest" description="Disordered" evidence="1">
    <location>
        <begin position="406"/>
        <end position="502"/>
    </location>
</feature>
<accession>D6RL55</accession>
<feature type="compositionally biased region" description="Polar residues" evidence="1">
    <location>
        <begin position="702"/>
        <end position="721"/>
    </location>
</feature>
<feature type="compositionally biased region" description="Polar residues" evidence="1">
    <location>
        <begin position="653"/>
        <end position="673"/>
    </location>
</feature>
<feature type="compositionally biased region" description="Basic and acidic residues" evidence="1">
    <location>
        <begin position="337"/>
        <end position="347"/>
    </location>
</feature>
<protein>
    <submittedName>
        <fullName evidence="2">Uncharacterized protein</fullName>
    </submittedName>
</protein>
<feature type="region of interest" description="Disordered" evidence="1">
    <location>
        <begin position="572"/>
        <end position="760"/>
    </location>
</feature>
<feature type="region of interest" description="Disordered" evidence="1">
    <location>
        <begin position="186"/>
        <end position="360"/>
    </location>
</feature>
<feature type="compositionally biased region" description="Basic and acidic residues" evidence="1">
    <location>
        <begin position="476"/>
        <end position="489"/>
    </location>
</feature>
<dbReference type="InParanoid" id="D6RL55"/>
<dbReference type="Proteomes" id="UP000001861">
    <property type="component" value="Unassembled WGS sequence"/>
</dbReference>
<name>D6RL55_COPC7</name>
<evidence type="ECO:0000313" key="3">
    <source>
        <dbReference type="Proteomes" id="UP000001861"/>
    </source>
</evidence>
<reference evidence="2 3" key="1">
    <citation type="journal article" date="2010" name="Proc. Natl. Acad. Sci. U.S.A.">
        <title>Insights into evolution of multicellular fungi from the assembled chromosomes of the mushroom Coprinopsis cinerea (Coprinus cinereus).</title>
        <authorList>
            <person name="Stajich J.E."/>
            <person name="Wilke S.K."/>
            <person name="Ahren D."/>
            <person name="Au C.H."/>
            <person name="Birren B.W."/>
            <person name="Borodovsky M."/>
            <person name="Burns C."/>
            <person name="Canback B."/>
            <person name="Casselton L.A."/>
            <person name="Cheng C.K."/>
            <person name="Deng J."/>
            <person name="Dietrich F.S."/>
            <person name="Fargo D.C."/>
            <person name="Farman M.L."/>
            <person name="Gathman A.C."/>
            <person name="Goldberg J."/>
            <person name="Guigo R."/>
            <person name="Hoegger P.J."/>
            <person name="Hooker J.B."/>
            <person name="Huggins A."/>
            <person name="James T.Y."/>
            <person name="Kamada T."/>
            <person name="Kilaru S."/>
            <person name="Kodira C."/>
            <person name="Kues U."/>
            <person name="Kupfer D."/>
            <person name="Kwan H.S."/>
            <person name="Lomsadze A."/>
            <person name="Li W."/>
            <person name="Lilly W.W."/>
            <person name="Ma L.J."/>
            <person name="Mackey A.J."/>
            <person name="Manning G."/>
            <person name="Martin F."/>
            <person name="Muraguchi H."/>
            <person name="Natvig D.O."/>
            <person name="Palmerini H."/>
            <person name="Ramesh M.A."/>
            <person name="Rehmeyer C.J."/>
            <person name="Roe B.A."/>
            <person name="Shenoy N."/>
            <person name="Stanke M."/>
            <person name="Ter-Hovhannisyan V."/>
            <person name="Tunlid A."/>
            <person name="Velagapudi R."/>
            <person name="Vision T.J."/>
            <person name="Zeng Q."/>
            <person name="Zolan M.E."/>
            <person name="Pukkila P.J."/>
        </authorList>
    </citation>
    <scope>NUCLEOTIDE SEQUENCE [LARGE SCALE GENOMIC DNA]</scope>
    <source>
        <strain evidence="3">Okayama-7 / 130 / ATCC MYA-4618 / FGSC 9003</strain>
    </source>
</reference>
<feature type="compositionally biased region" description="Basic and acidic residues" evidence="1">
    <location>
        <begin position="319"/>
        <end position="328"/>
    </location>
</feature>
<dbReference type="KEGG" id="cci:CC1G_14122"/>
<dbReference type="VEuPathDB" id="FungiDB:CC1G_14122"/>